<dbReference type="GO" id="GO:0016301">
    <property type="term" value="F:kinase activity"/>
    <property type="evidence" value="ECO:0007669"/>
    <property type="project" value="UniProtKB-KW"/>
</dbReference>
<dbReference type="SUPFAM" id="SSF54211">
    <property type="entry name" value="Ribosomal protein S5 domain 2-like"/>
    <property type="match status" value="1"/>
</dbReference>
<dbReference type="NCBIfam" id="NF040656">
    <property type="entry name" value="GHMP_GYDIA"/>
    <property type="match status" value="1"/>
</dbReference>
<dbReference type="InterPro" id="IPR014721">
    <property type="entry name" value="Ribsml_uS5_D2-typ_fold_subgr"/>
</dbReference>
<dbReference type="STRING" id="1382798.PK35_14900"/>
<dbReference type="InterPro" id="IPR047765">
    <property type="entry name" value="GHMP_GYDIA-like"/>
</dbReference>
<keyword evidence="1" id="KW-0808">Transferase</keyword>
<gene>
    <name evidence="1" type="ORF">PK35_14900</name>
</gene>
<organism evidence="1 2">
    <name type="scientific">Neotamlana nanhaiensis</name>
    <dbReference type="NCBI Taxonomy" id="1382798"/>
    <lineage>
        <taxon>Bacteria</taxon>
        <taxon>Pseudomonadati</taxon>
        <taxon>Bacteroidota</taxon>
        <taxon>Flavobacteriia</taxon>
        <taxon>Flavobacteriales</taxon>
        <taxon>Flavobacteriaceae</taxon>
        <taxon>Neotamlana</taxon>
    </lineage>
</organism>
<evidence type="ECO:0000313" key="2">
    <source>
        <dbReference type="Proteomes" id="UP000032361"/>
    </source>
</evidence>
<dbReference type="Gene3D" id="3.30.230.10">
    <property type="match status" value="1"/>
</dbReference>
<sequence length="304" mass="34215">MKQFYSNGKLFIAGEYVVLDEALAFAVPTTYGQHLTVEPLTEPVIIWQSFDEQENIWFEATFNVVDGAIQSIVNTSIAQEEVTKRVIQILKAAKTLNPDFLNDARGFKVINKLTFPRHWGLGTSSTLINNIAQWAEVDAYKLLNHTFGGSGYDIACAQHDTPIIYQKIKDAVSVNRITFNPEFKSQLYFVYLNKKMNSRIGIATYNANKSNLNIPEINSIIRNMANCTNVADFEDLIEQHETIIAKLTNQTPVKTLLFKDFIGSVKSLGAWGGDFVLAVSKENPTEYFEAKGYETVIPYCDMVL</sequence>
<dbReference type="AlphaFoldDB" id="A0A0D7VX31"/>
<dbReference type="PATRIC" id="fig|1382798.3.peg.1546"/>
<keyword evidence="2" id="KW-1185">Reference proteome</keyword>
<evidence type="ECO:0000313" key="1">
    <source>
        <dbReference type="EMBL" id="KJD31396.1"/>
    </source>
</evidence>
<dbReference type="EMBL" id="JTDV01000015">
    <property type="protein sequence ID" value="KJD31396.1"/>
    <property type="molecule type" value="Genomic_DNA"/>
</dbReference>
<comment type="caution">
    <text evidence="1">The sequence shown here is derived from an EMBL/GenBank/DDBJ whole genome shotgun (WGS) entry which is preliminary data.</text>
</comment>
<protein>
    <submittedName>
        <fullName evidence="1">GHMP kinase</fullName>
    </submittedName>
</protein>
<dbReference type="OrthoDB" id="5288719at2"/>
<dbReference type="InterPro" id="IPR020568">
    <property type="entry name" value="Ribosomal_Su5_D2-typ_SF"/>
</dbReference>
<reference evidence="1 2" key="1">
    <citation type="journal article" date="2015" name="Antonie Van Leeuwenhoek">
        <title>Tamlana nanhaiensis sp. nov., isolated from surface seawater collected from the South China Sea.</title>
        <authorList>
            <person name="Liu X."/>
            <person name="Lai Q."/>
            <person name="Du Y."/>
            <person name="Li G."/>
            <person name="Sun F."/>
            <person name="Shao Z."/>
        </authorList>
    </citation>
    <scope>NUCLEOTIDE SEQUENCE [LARGE SCALE GENOMIC DNA]</scope>
    <source>
        <strain evidence="1 2">FHC16</strain>
    </source>
</reference>
<accession>A0A0D7VX31</accession>
<dbReference type="RefSeq" id="WP_044627368.1">
    <property type="nucleotide sequence ID" value="NZ_JTDV01000015.1"/>
</dbReference>
<name>A0A0D7VX31_9FLAO</name>
<keyword evidence="1" id="KW-0418">Kinase</keyword>
<proteinExistence type="predicted"/>
<dbReference type="Proteomes" id="UP000032361">
    <property type="component" value="Unassembled WGS sequence"/>
</dbReference>